<evidence type="ECO:0000313" key="3">
    <source>
        <dbReference type="Proteomes" id="UP001222325"/>
    </source>
</evidence>
<proteinExistence type="predicted"/>
<accession>A0AAD6TV25</accession>
<sequence length="127" mass="14297">MTRLTIKRKFPSLAQVFDHTPPAPPGALPEFSQRAFIAQLHLEFWPCPWTCAKMRMPAIKREHPTAAAVRDGERLSAIGNRARFSLSLGASSIWCLSTVFLHIHLYRNHLTQVSLSITSYLSPPDSE</sequence>
<dbReference type="Proteomes" id="UP001222325">
    <property type="component" value="Unassembled WGS sequence"/>
</dbReference>
<keyword evidence="1" id="KW-0812">Transmembrane</keyword>
<keyword evidence="1" id="KW-1133">Transmembrane helix</keyword>
<gene>
    <name evidence="2" type="ORF">B0H15DRAFT_954516</name>
</gene>
<dbReference type="EMBL" id="JARJCN010000065">
    <property type="protein sequence ID" value="KAJ7078612.1"/>
    <property type="molecule type" value="Genomic_DNA"/>
</dbReference>
<feature type="transmembrane region" description="Helical" evidence="1">
    <location>
        <begin position="84"/>
        <end position="106"/>
    </location>
</feature>
<comment type="caution">
    <text evidence="2">The sequence shown here is derived from an EMBL/GenBank/DDBJ whole genome shotgun (WGS) entry which is preliminary data.</text>
</comment>
<reference evidence="2" key="1">
    <citation type="submission" date="2023-03" db="EMBL/GenBank/DDBJ databases">
        <title>Massive genome expansion in bonnet fungi (Mycena s.s.) driven by repeated elements and novel gene families across ecological guilds.</title>
        <authorList>
            <consortium name="Lawrence Berkeley National Laboratory"/>
            <person name="Harder C.B."/>
            <person name="Miyauchi S."/>
            <person name="Viragh M."/>
            <person name="Kuo A."/>
            <person name="Thoen E."/>
            <person name="Andreopoulos B."/>
            <person name="Lu D."/>
            <person name="Skrede I."/>
            <person name="Drula E."/>
            <person name="Henrissat B."/>
            <person name="Morin E."/>
            <person name="Kohler A."/>
            <person name="Barry K."/>
            <person name="LaButti K."/>
            <person name="Morin E."/>
            <person name="Salamov A."/>
            <person name="Lipzen A."/>
            <person name="Mereny Z."/>
            <person name="Hegedus B."/>
            <person name="Baldrian P."/>
            <person name="Stursova M."/>
            <person name="Weitz H."/>
            <person name="Taylor A."/>
            <person name="Grigoriev I.V."/>
            <person name="Nagy L.G."/>
            <person name="Martin F."/>
            <person name="Kauserud H."/>
        </authorList>
    </citation>
    <scope>NUCLEOTIDE SEQUENCE</scope>
    <source>
        <strain evidence="2">CBHHK173m</strain>
    </source>
</reference>
<keyword evidence="3" id="KW-1185">Reference proteome</keyword>
<organism evidence="2 3">
    <name type="scientific">Mycena belliarum</name>
    <dbReference type="NCBI Taxonomy" id="1033014"/>
    <lineage>
        <taxon>Eukaryota</taxon>
        <taxon>Fungi</taxon>
        <taxon>Dikarya</taxon>
        <taxon>Basidiomycota</taxon>
        <taxon>Agaricomycotina</taxon>
        <taxon>Agaricomycetes</taxon>
        <taxon>Agaricomycetidae</taxon>
        <taxon>Agaricales</taxon>
        <taxon>Marasmiineae</taxon>
        <taxon>Mycenaceae</taxon>
        <taxon>Mycena</taxon>
    </lineage>
</organism>
<keyword evidence="1" id="KW-0472">Membrane</keyword>
<protein>
    <submittedName>
        <fullName evidence="2">Uncharacterized protein</fullName>
    </submittedName>
</protein>
<dbReference type="AlphaFoldDB" id="A0AAD6TV25"/>
<evidence type="ECO:0000313" key="2">
    <source>
        <dbReference type="EMBL" id="KAJ7078612.1"/>
    </source>
</evidence>
<name>A0AAD6TV25_9AGAR</name>
<evidence type="ECO:0000256" key="1">
    <source>
        <dbReference type="SAM" id="Phobius"/>
    </source>
</evidence>